<name>A0ABV2LHW7_9BACL</name>
<dbReference type="EMBL" id="JBEPMP010000001">
    <property type="protein sequence ID" value="MET3728165.1"/>
    <property type="molecule type" value="Genomic_DNA"/>
</dbReference>
<keyword evidence="1" id="KW-0732">Signal</keyword>
<organism evidence="2 3">
    <name type="scientific">Fictibacillus halophilus</name>
    <dbReference type="NCBI Taxonomy" id="1610490"/>
    <lineage>
        <taxon>Bacteria</taxon>
        <taxon>Bacillati</taxon>
        <taxon>Bacillota</taxon>
        <taxon>Bacilli</taxon>
        <taxon>Bacillales</taxon>
        <taxon>Fictibacillaceae</taxon>
        <taxon>Fictibacillus</taxon>
    </lineage>
</organism>
<proteinExistence type="predicted"/>
<sequence>MRVFSLLVLLCLCLKVSFVPNYFHTESSTSGQEYEWTVLSTASEDISIIMTKNVIESNKVQKAFNTFQNKSVRKVHVENKFDVKPTIENPQKKALFLNPFLYQSSYL</sequence>
<evidence type="ECO:0000313" key="3">
    <source>
        <dbReference type="Proteomes" id="UP001549097"/>
    </source>
</evidence>
<gene>
    <name evidence="2" type="ORF">ABID52_001746</name>
</gene>
<accession>A0ABV2LHW7</accession>
<feature type="signal peptide" evidence="1">
    <location>
        <begin position="1"/>
        <end position="21"/>
    </location>
</feature>
<keyword evidence="3" id="KW-1185">Reference proteome</keyword>
<reference evidence="2 3" key="1">
    <citation type="submission" date="2024-06" db="EMBL/GenBank/DDBJ databases">
        <title>Genomic Encyclopedia of Type Strains, Phase IV (KMG-IV): sequencing the most valuable type-strain genomes for metagenomic binning, comparative biology and taxonomic classification.</title>
        <authorList>
            <person name="Goeker M."/>
        </authorList>
    </citation>
    <scope>NUCLEOTIDE SEQUENCE [LARGE SCALE GENOMIC DNA]</scope>
    <source>
        <strain evidence="2 3">DSM 100124</strain>
    </source>
</reference>
<protein>
    <submittedName>
        <fullName evidence="2">Uncharacterized protein</fullName>
    </submittedName>
</protein>
<comment type="caution">
    <text evidence="2">The sequence shown here is derived from an EMBL/GenBank/DDBJ whole genome shotgun (WGS) entry which is preliminary data.</text>
</comment>
<evidence type="ECO:0000313" key="2">
    <source>
        <dbReference type="EMBL" id="MET3728165.1"/>
    </source>
</evidence>
<evidence type="ECO:0000256" key="1">
    <source>
        <dbReference type="SAM" id="SignalP"/>
    </source>
</evidence>
<feature type="chain" id="PRO_5045375045" evidence="1">
    <location>
        <begin position="22"/>
        <end position="107"/>
    </location>
</feature>
<dbReference type="Proteomes" id="UP001549097">
    <property type="component" value="Unassembled WGS sequence"/>
</dbReference>